<dbReference type="GO" id="GO:0005770">
    <property type="term" value="C:late endosome"/>
    <property type="evidence" value="ECO:0007669"/>
    <property type="project" value="TreeGrafter"/>
</dbReference>
<reference evidence="3" key="1">
    <citation type="submission" date="2013-10" db="EMBL/GenBank/DDBJ databases">
        <title>Genomic analysis of the causative agents of coccidiosis in chickens.</title>
        <authorList>
            <person name="Reid A.J."/>
            <person name="Blake D."/>
            <person name="Billington K."/>
            <person name="Browne H."/>
            <person name="Dunn M."/>
            <person name="Hung S."/>
            <person name="Kawahara F."/>
            <person name="Miranda-Saavedra D."/>
            <person name="Mourier T."/>
            <person name="Nagra H."/>
            <person name="Otto T.D."/>
            <person name="Rawlings N."/>
            <person name="Sanchez A."/>
            <person name="Sanders M."/>
            <person name="Subramaniam C."/>
            <person name="Tay Y."/>
            <person name="Dear P."/>
            <person name="Doerig C."/>
            <person name="Gruber A."/>
            <person name="Parkinson J."/>
            <person name="Shirley M."/>
            <person name="Wan K.L."/>
            <person name="Berriman M."/>
            <person name="Tomley F."/>
            <person name="Pain A."/>
        </authorList>
    </citation>
    <scope>NUCLEOTIDE SEQUENCE</scope>
    <source>
        <strain evidence="3">Houghton</strain>
    </source>
</reference>
<keyword evidence="1" id="KW-0072">Autophagy</keyword>
<dbReference type="RefSeq" id="XP_013247896.1">
    <property type="nucleotide sequence ID" value="XM_013392442.1"/>
</dbReference>
<dbReference type="Pfam" id="PF09758">
    <property type="entry name" value="FPL"/>
    <property type="match status" value="1"/>
</dbReference>
<evidence type="ECO:0000259" key="2">
    <source>
        <dbReference type="Pfam" id="PF09758"/>
    </source>
</evidence>
<dbReference type="GO" id="GO:1901096">
    <property type="term" value="P:regulation of autophagosome maturation"/>
    <property type="evidence" value="ECO:0007669"/>
    <property type="project" value="TreeGrafter"/>
</dbReference>
<dbReference type="AlphaFoldDB" id="U6GTH0"/>
<dbReference type="OrthoDB" id="294052at2759"/>
<sequence length="719" mass="80562">MWFWGGTSSNSPQKDVTDISPQEFYSGDHLLRLLDSLPPYDAVDERNRDFTIETLRQVAEVLVWGENNNRGYFDIFCEQNVLSYFVQLAEQPTIPNAVKVQLLQTLSIIVQSINKETAVYYMFSNNYINSLLSTKFDFDDEEVASWYVSFIKSLSLLVNPDTIKLFLNDRAKHFPIYSESVKFFRAKDSMVRTHTRNVTLSIFRVQDLSLRAFLIERPIFFSHVACYLRELLDGQLLRLTANRGASPICGVQDGVLEIEEMLFYIQDIFSLGVEEFSELLAARLLVHCYLPLIGMLALRVESKRGRDHSDSVKTVASAHDSPDGCLQLPGSGDEHCRMGSPKKIGEREGILQVEKRLEQGWMWGWSTPEDLHNPKSGSGTVDEVGYTDEGANSLPSETVDLSRSWRARAAEAVSRRLGEGPREKVAGNACMVRDESNVSGPCRANNLQDAQLQNQWKSSTSSDGALRLVLFFLIQTFNCIQSEKLLQPLVAALLLQRVPKPLYDLIVAKAPATPQAYRNLRNPTECAGNIDMFLPINELSSSDEAVDVTSEGGDARKKSSQAIEGTGEELFPPAGDQMKAHSVLSFEDRIRMLTTSVDALHRLGCSDEVDCMEGFHSWGEACQPRDSSSPVGTILGGASIRGQTEGNHIKWCHNPVQQYLLTLLDGCELAKRQCDVCFLMLAILLQSIFRHPSTTTVRLVCPLSLYHAGVERRAQYQHR</sequence>
<feature type="domain" description="FPL" evidence="2">
    <location>
        <begin position="55"/>
        <end position="203"/>
    </location>
</feature>
<evidence type="ECO:0000256" key="1">
    <source>
        <dbReference type="ARBA" id="ARBA00023006"/>
    </source>
</evidence>
<dbReference type="GeneID" id="25268738"/>
<evidence type="ECO:0000313" key="3">
    <source>
        <dbReference type="EMBL" id="CDI82872.1"/>
    </source>
</evidence>
<proteinExistence type="predicted"/>
<dbReference type="GO" id="GO:0006914">
    <property type="term" value="P:autophagy"/>
    <property type="evidence" value="ECO:0007669"/>
    <property type="project" value="UniProtKB-KW"/>
</dbReference>
<dbReference type="PANTHER" id="PTHR21481:SF0">
    <property type="entry name" value="PROTEIN CLEC16A"/>
    <property type="match status" value="1"/>
</dbReference>
<dbReference type="InterPro" id="IPR019155">
    <property type="entry name" value="CLEC16A/TT9_N"/>
</dbReference>
<dbReference type="EMBL" id="HG672842">
    <property type="protein sequence ID" value="CDI82872.1"/>
    <property type="molecule type" value="Genomic_DNA"/>
</dbReference>
<accession>U6GTH0</accession>
<dbReference type="Proteomes" id="UP000018050">
    <property type="component" value="Unassembled WGS sequence"/>
</dbReference>
<name>U6GTH0_EIMAC</name>
<dbReference type="GO" id="GO:0007034">
    <property type="term" value="P:vacuolar transport"/>
    <property type="evidence" value="ECO:0007669"/>
    <property type="project" value="TreeGrafter"/>
</dbReference>
<protein>
    <recommendedName>
        <fullName evidence="2">FPL domain-containing protein</fullName>
    </recommendedName>
</protein>
<dbReference type="PANTHER" id="PTHR21481">
    <property type="entry name" value="PROTEIN CLEC16A"/>
    <property type="match status" value="1"/>
</dbReference>
<gene>
    <name evidence="3" type="ORF">EAH_00006680</name>
</gene>
<dbReference type="GO" id="GO:0005794">
    <property type="term" value="C:Golgi apparatus"/>
    <property type="evidence" value="ECO:0007669"/>
    <property type="project" value="TreeGrafter"/>
</dbReference>
<dbReference type="InterPro" id="IPR039272">
    <property type="entry name" value="CLEC16A/TT9"/>
</dbReference>
<dbReference type="GO" id="GO:0016197">
    <property type="term" value="P:endosomal transport"/>
    <property type="evidence" value="ECO:0007669"/>
    <property type="project" value="TreeGrafter"/>
</dbReference>
<organism evidence="3 4">
    <name type="scientific">Eimeria acervulina</name>
    <name type="common">Coccidian parasite</name>
    <dbReference type="NCBI Taxonomy" id="5801"/>
    <lineage>
        <taxon>Eukaryota</taxon>
        <taxon>Sar</taxon>
        <taxon>Alveolata</taxon>
        <taxon>Apicomplexa</taxon>
        <taxon>Conoidasida</taxon>
        <taxon>Coccidia</taxon>
        <taxon>Eucoccidiorida</taxon>
        <taxon>Eimeriorina</taxon>
        <taxon>Eimeriidae</taxon>
        <taxon>Eimeria</taxon>
    </lineage>
</organism>
<keyword evidence="4" id="KW-1185">Reference proteome</keyword>
<evidence type="ECO:0000313" key="4">
    <source>
        <dbReference type="Proteomes" id="UP000018050"/>
    </source>
</evidence>
<dbReference type="VEuPathDB" id="ToxoDB:EAH_00006680"/>
<reference evidence="3" key="2">
    <citation type="submission" date="2013-10" db="EMBL/GenBank/DDBJ databases">
        <authorList>
            <person name="Aslett M."/>
        </authorList>
    </citation>
    <scope>NUCLEOTIDE SEQUENCE</scope>
    <source>
        <strain evidence="3">Houghton</strain>
    </source>
</reference>